<feature type="transmembrane region" description="Helical" evidence="4">
    <location>
        <begin position="100"/>
        <end position="124"/>
    </location>
</feature>
<feature type="transmembrane region" description="Helical" evidence="4">
    <location>
        <begin position="136"/>
        <end position="162"/>
    </location>
</feature>
<dbReference type="InterPro" id="IPR011701">
    <property type="entry name" value="MFS"/>
</dbReference>
<feature type="transmembrane region" description="Helical" evidence="4">
    <location>
        <begin position="277"/>
        <end position="295"/>
    </location>
</feature>
<keyword evidence="3 4" id="KW-0472">Membrane</keyword>
<sequence length="392" mass="40243">MNKFGSGRAAIWRLTVAQALVGAHSTIIFATGAVLGATMAPDDSLATLPISVFVAGMAASTLPSGLVAERYGRRAVFLGGAALGILSGLIGAYAIMVHSFALFCLATLLGGAFSAVGLSFRFAAAECVPDAVKARALATVLAGGVASGILGGILVSATMGVVPNHAFAGSYVAATACAFLAGAALLGITTPAPLRSSLSADRPLKQILSQPLFIKAVIAGAITYLLMNFLMTSAPLAMRMEGMHQHHANSVVQWHVVAMYAPSFIVGGLITRFGARAVTTAGLIITGLSAAIGLMGETSTHFLVCLVVLGVGWNFGFAGASAMILDTHRPEERGRVQATNDFIVFVTVMIGSFLSGGVLATYGWYVVCWLAFPPIAIAIGALVASRKMPRLA</sequence>
<proteinExistence type="predicted"/>
<dbReference type="Gene3D" id="1.20.1250.20">
    <property type="entry name" value="MFS general substrate transporter like domains"/>
    <property type="match status" value="1"/>
</dbReference>
<dbReference type="PANTHER" id="PTHR23534:SF1">
    <property type="entry name" value="MAJOR FACILITATOR SUPERFAMILY PROTEIN"/>
    <property type="match status" value="1"/>
</dbReference>
<gene>
    <name evidence="6" type="ORF">JL111_20250</name>
</gene>
<evidence type="ECO:0000313" key="6">
    <source>
        <dbReference type="EMBL" id="MBL3675792.1"/>
    </source>
</evidence>
<dbReference type="InterPro" id="IPR020846">
    <property type="entry name" value="MFS_dom"/>
</dbReference>
<feature type="transmembrane region" description="Helical" evidence="4">
    <location>
        <begin position="251"/>
        <end position="270"/>
    </location>
</feature>
<evidence type="ECO:0000256" key="2">
    <source>
        <dbReference type="ARBA" id="ARBA00022989"/>
    </source>
</evidence>
<evidence type="ECO:0000313" key="7">
    <source>
        <dbReference type="Proteomes" id="UP000644749"/>
    </source>
</evidence>
<feature type="transmembrane region" description="Helical" evidence="4">
    <location>
        <begin position="212"/>
        <end position="231"/>
    </location>
</feature>
<feature type="domain" description="Major facilitator superfamily (MFS) profile" evidence="5">
    <location>
        <begin position="212"/>
        <end position="392"/>
    </location>
</feature>
<feature type="transmembrane region" description="Helical" evidence="4">
    <location>
        <begin position="168"/>
        <end position="191"/>
    </location>
</feature>
<dbReference type="RefSeq" id="WP_191313248.1">
    <property type="nucleotide sequence ID" value="NZ_BNCL01000051.1"/>
</dbReference>
<feature type="transmembrane region" description="Helical" evidence="4">
    <location>
        <begin position="12"/>
        <end position="40"/>
    </location>
</feature>
<dbReference type="PANTHER" id="PTHR23534">
    <property type="entry name" value="MFS PERMEASE"/>
    <property type="match status" value="1"/>
</dbReference>
<reference evidence="6 7" key="1">
    <citation type="submission" date="2021-01" db="EMBL/GenBank/DDBJ databases">
        <title>011410 draft genome.</title>
        <authorList>
            <person name="Lang L."/>
        </authorList>
    </citation>
    <scope>NUCLEOTIDE SEQUENCE [LARGE SCALE GENOMIC DNA]</scope>
    <source>
        <strain evidence="6 7">KCTC 42845</strain>
    </source>
</reference>
<dbReference type="PROSITE" id="PS50850">
    <property type="entry name" value="MFS"/>
    <property type="match status" value="1"/>
</dbReference>
<evidence type="ECO:0000256" key="1">
    <source>
        <dbReference type="ARBA" id="ARBA00022692"/>
    </source>
</evidence>
<feature type="transmembrane region" description="Helical" evidence="4">
    <location>
        <begin position="362"/>
        <end position="384"/>
    </location>
</feature>
<dbReference type="Proteomes" id="UP000644749">
    <property type="component" value="Unassembled WGS sequence"/>
</dbReference>
<dbReference type="EMBL" id="JAESHT010000050">
    <property type="protein sequence ID" value="MBL3675792.1"/>
    <property type="molecule type" value="Genomic_DNA"/>
</dbReference>
<dbReference type="InterPro" id="IPR036259">
    <property type="entry name" value="MFS_trans_sf"/>
</dbReference>
<feature type="transmembrane region" description="Helical" evidence="4">
    <location>
        <begin position="46"/>
        <end position="68"/>
    </location>
</feature>
<comment type="caution">
    <text evidence="6">The sequence shown here is derived from an EMBL/GenBank/DDBJ whole genome shotgun (WGS) entry which is preliminary data.</text>
</comment>
<accession>A0ABS1SAN7</accession>
<organism evidence="6 7">
    <name type="scientific">Paracoccus aerius</name>
    <dbReference type="NCBI Taxonomy" id="1915382"/>
    <lineage>
        <taxon>Bacteria</taxon>
        <taxon>Pseudomonadati</taxon>
        <taxon>Pseudomonadota</taxon>
        <taxon>Alphaproteobacteria</taxon>
        <taxon>Rhodobacterales</taxon>
        <taxon>Paracoccaceae</taxon>
        <taxon>Paracoccus</taxon>
    </lineage>
</organism>
<dbReference type="Pfam" id="PF07690">
    <property type="entry name" value="MFS_1"/>
    <property type="match status" value="1"/>
</dbReference>
<keyword evidence="1 4" id="KW-0812">Transmembrane</keyword>
<evidence type="ECO:0000256" key="4">
    <source>
        <dbReference type="SAM" id="Phobius"/>
    </source>
</evidence>
<evidence type="ECO:0000259" key="5">
    <source>
        <dbReference type="PROSITE" id="PS50850"/>
    </source>
</evidence>
<feature type="transmembrane region" description="Helical" evidence="4">
    <location>
        <begin position="338"/>
        <end position="356"/>
    </location>
</feature>
<dbReference type="SUPFAM" id="SSF103473">
    <property type="entry name" value="MFS general substrate transporter"/>
    <property type="match status" value="1"/>
</dbReference>
<keyword evidence="2 4" id="KW-1133">Transmembrane helix</keyword>
<evidence type="ECO:0000256" key="3">
    <source>
        <dbReference type="ARBA" id="ARBA00023136"/>
    </source>
</evidence>
<protein>
    <submittedName>
        <fullName evidence="6">MFS transporter</fullName>
    </submittedName>
</protein>
<name>A0ABS1SAN7_9RHOB</name>
<feature type="transmembrane region" description="Helical" evidence="4">
    <location>
        <begin position="301"/>
        <end position="326"/>
    </location>
</feature>
<keyword evidence="7" id="KW-1185">Reference proteome</keyword>
<feature type="transmembrane region" description="Helical" evidence="4">
    <location>
        <begin position="75"/>
        <end position="94"/>
    </location>
</feature>